<dbReference type="AlphaFoldDB" id="K9W3E7"/>
<protein>
    <recommendedName>
        <fullName evidence="4">Glycosyltransferase RgtA/B/C/D-like domain-containing protein</fullName>
    </recommendedName>
</protein>
<feature type="transmembrane region" description="Helical" evidence="1">
    <location>
        <begin position="174"/>
        <end position="191"/>
    </location>
</feature>
<dbReference type="KEGG" id="cep:Cri9333_3494"/>
<feature type="transmembrane region" description="Helical" evidence="1">
    <location>
        <begin position="357"/>
        <end position="374"/>
    </location>
</feature>
<reference evidence="2 3" key="1">
    <citation type="submission" date="2012-06" db="EMBL/GenBank/DDBJ databases">
        <title>Finished chromosome of genome of Crinalium epipsammum PCC 9333.</title>
        <authorList>
            <consortium name="US DOE Joint Genome Institute"/>
            <person name="Gugger M."/>
            <person name="Coursin T."/>
            <person name="Rippka R."/>
            <person name="Tandeau De Marsac N."/>
            <person name="Huntemann M."/>
            <person name="Wei C.-L."/>
            <person name="Han J."/>
            <person name="Detter J.C."/>
            <person name="Han C."/>
            <person name="Tapia R."/>
            <person name="Davenport K."/>
            <person name="Daligault H."/>
            <person name="Erkkila T."/>
            <person name="Gu W."/>
            <person name="Munk A.C.C."/>
            <person name="Teshima H."/>
            <person name="Xu Y."/>
            <person name="Chain P."/>
            <person name="Chen A."/>
            <person name="Krypides N."/>
            <person name="Mavromatis K."/>
            <person name="Markowitz V."/>
            <person name="Szeto E."/>
            <person name="Ivanova N."/>
            <person name="Mikhailova N."/>
            <person name="Ovchinnikova G."/>
            <person name="Pagani I."/>
            <person name="Pati A."/>
            <person name="Goodwin L."/>
            <person name="Peters L."/>
            <person name="Pitluck S."/>
            <person name="Woyke T."/>
            <person name="Kerfeld C."/>
        </authorList>
    </citation>
    <scope>NUCLEOTIDE SEQUENCE [LARGE SCALE GENOMIC DNA]</scope>
    <source>
        <strain evidence="2 3">PCC 9333</strain>
    </source>
</reference>
<dbReference type="RefSeq" id="WP_015204424.1">
    <property type="nucleotide sequence ID" value="NC_019753.1"/>
</dbReference>
<name>K9W3E7_9CYAN</name>
<evidence type="ECO:0000313" key="3">
    <source>
        <dbReference type="Proteomes" id="UP000010472"/>
    </source>
</evidence>
<gene>
    <name evidence="2" type="ORF">Cri9333_3494</name>
</gene>
<feature type="transmembrane region" description="Helical" evidence="1">
    <location>
        <begin position="245"/>
        <end position="267"/>
    </location>
</feature>
<feature type="transmembrane region" description="Helical" evidence="1">
    <location>
        <begin position="328"/>
        <end position="345"/>
    </location>
</feature>
<evidence type="ECO:0000313" key="2">
    <source>
        <dbReference type="EMBL" id="AFZ14319.1"/>
    </source>
</evidence>
<dbReference type="HOGENOM" id="CLU_699645_0_0_3"/>
<evidence type="ECO:0000256" key="1">
    <source>
        <dbReference type="SAM" id="Phobius"/>
    </source>
</evidence>
<dbReference type="STRING" id="1173022.Cri9333_3494"/>
<keyword evidence="1" id="KW-0812">Transmembrane</keyword>
<feature type="transmembrane region" description="Helical" evidence="1">
    <location>
        <begin position="297"/>
        <end position="316"/>
    </location>
</feature>
<dbReference type="EMBL" id="CP003620">
    <property type="protein sequence ID" value="AFZ14319.1"/>
    <property type="molecule type" value="Genomic_DNA"/>
</dbReference>
<keyword evidence="1" id="KW-0472">Membrane</keyword>
<sequence length="394" mass="46230">MAEGLTFALIWAAFWTMLLSFAMCNQYITKFPSLVIASIKTLIPTCYSAYFYNGDWTFLDDVGYYEQGQTLLDLGYNPLTIIIDPEGLERIFAIANGQHILYVWWNIFAQYFFGSYYYSPVFLNVLITFVTAYFIIKIAELCNFSKNYKKSLYIFMLFQWDILAWSSFINSKDTLVMCLSVMALYGILKLFEQNNKTIFNLNNLFFLMVSSLSLYLLFFIRFYTIPLIFLTIIIFLIIKQQVKSFLFLILFTVLFTTILSTLANFIYDVNSFSIKNVLTGILRMIFTPLPWQIEESYTFLVIPSILNLLFLIPVIIVGCKFWKISKPLSLLLIYLIVALIFYGFLEEFQGPRQRYQLTFIIGWLQFHVLWVIFIKTTQSNKYFTYGQSNNSKID</sequence>
<dbReference type="Proteomes" id="UP000010472">
    <property type="component" value="Chromosome"/>
</dbReference>
<organism evidence="2 3">
    <name type="scientific">Crinalium epipsammum PCC 9333</name>
    <dbReference type="NCBI Taxonomy" id="1173022"/>
    <lineage>
        <taxon>Bacteria</taxon>
        <taxon>Bacillati</taxon>
        <taxon>Cyanobacteriota</taxon>
        <taxon>Cyanophyceae</taxon>
        <taxon>Gomontiellales</taxon>
        <taxon>Gomontiellaceae</taxon>
        <taxon>Crinalium</taxon>
    </lineage>
</organism>
<feature type="transmembrane region" description="Helical" evidence="1">
    <location>
        <begin position="151"/>
        <end position="168"/>
    </location>
</feature>
<keyword evidence="1" id="KW-1133">Transmembrane helix</keyword>
<feature type="transmembrane region" description="Helical" evidence="1">
    <location>
        <begin position="121"/>
        <end position="139"/>
    </location>
</feature>
<feature type="transmembrane region" description="Helical" evidence="1">
    <location>
        <begin position="6"/>
        <end position="24"/>
    </location>
</feature>
<dbReference type="OrthoDB" id="1495781at2"/>
<keyword evidence="3" id="KW-1185">Reference proteome</keyword>
<feature type="transmembrane region" description="Helical" evidence="1">
    <location>
        <begin position="222"/>
        <end position="238"/>
    </location>
</feature>
<proteinExistence type="predicted"/>
<feature type="transmembrane region" description="Helical" evidence="1">
    <location>
        <begin position="198"/>
        <end position="216"/>
    </location>
</feature>
<evidence type="ECO:0008006" key="4">
    <source>
        <dbReference type="Google" id="ProtNLM"/>
    </source>
</evidence>
<accession>K9W3E7</accession>